<evidence type="ECO:0000256" key="2">
    <source>
        <dbReference type="ARBA" id="ARBA00022692"/>
    </source>
</evidence>
<dbReference type="AlphaFoldDB" id="A0A378BZ75"/>
<dbReference type="EMBL" id="UGMN01000004">
    <property type="protein sequence ID" value="STV56867.1"/>
    <property type="molecule type" value="Genomic_DNA"/>
</dbReference>
<evidence type="ECO:0000256" key="5">
    <source>
        <dbReference type="SAM" id="Phobius"/>
    </source>
</evidence>
<feature type="transmembrane region" description="Helical" evidence="5">
    <location>
        <begin position="32"/>
        <end position="53"/>
    </location>
</feature>
<dbReference type="GO" id="GO:0009403">
    <property type="term" value="P:toxin biosynthetic process"/>
    <property type="evidence" value="ECO:0007669"/>
    <property type="project" value="InterPro"/>
</dbReference>
<feature type="transmembrane region" description="Helical" evidence="5">
    <location>
        <begin position="6"/>
        <end position="25"/>
    </location>
</feature>
<dbReference type="InterPro" id="IPR052719">
    <property type="entry name" value="CvpA-like"/>
</dbReference>
<keyword evidence="4 5" id="KW-0472">Membrane</keyword>
<reference evidence="6 7" key="1">
    <citation type="submission" date="2018-06" db="EMBL/GenBank/DDBJ databases">
        <authorList>
            <consortium name="Pathogen Informatics"/>
            <person name="Doyle S."/>
        </authorList>
    </citation>
    <scope>NUCLEOTIDE SEQUENCE [LARGE SCALE GENOMIC DNA]</scope>
    <source>
        <strain evidence="6 7">NCTC5053</strain>
    </source>
</reference>
<keyword evidence="3 5" id="KW-1133">Transmembrane helix</keyword>
<name>A0A378BZ75_KLEPN</name>
<evidence type="ECO:0000256" key="4">
    <source>
        <dbReference type="ARBA" id="ARBA00023136"/>
    </source>
</evidence>
<sequence>MVWIDYAIMAVLGLSCLVSLIRGFVREALSLVTWGCAFYVASHYYADLSVWVYGL</sequence>
<dbReference type="InterPro" id="IPR003825">
    <property type="entry name" value="Colicin-V_CvpA"/>
</dbReference>
<dbReference type="GO" id="GO:0016020">
    <property type="term" value="C:membrane"/>
    <property type="evidence" value="ECO:0007669"/>
    <property type="project" value="UniProtKB-SubCell"/>
</dbReference>
<evidence type="ECO:0000313" key="7">
    <source>
        <dbReference type="Proteomes" id="UP000254387"/>
    </source>
</evidence>
<dbReference type="PANTHER" id="PTHR36926">
    <property type="entry name" value="COLICIN V PRODUCTION PROTEIN"/>
    <property type="match status" value="1"/>
</dbReference>
<proteinExistence type="predicted"/>
<dbReference type="Proteomes" id="UP000254387">
    <property type="component" value="Unassembled WGS sequence"/>
</dbReference>
<accession>A0A378BZ75</accession>
<organism evidence="6 7">
    <name type="scientific">Klebsiella pneumoniae</name>
    <dbReference type="NCBI Taxonomy" id="573"/>
    <lineage>
        <taxon>Bacteria</taxon>
        <taxon>Pseudomonadati</taxon>
        <taxon>Pseudomonadota</taxon>
        <taxon>Gammaproteobacteria</taxon>
        <taxon>Enterobacterales</taxon>
        <taxon>Enterobacteriaceae</taxon>
        <taxon>Klebsiella/Raoultella group</taxon>
        <taxon>Klebsiella</taxon>
        <taxon>Klebsiella pneumoniae complex</taxon>
    </lineage>
</organism>
<evidence type="ECO:0000256" key="1">
    <source>
        <dbReference type="ARBA" id="ARBA00004141"/>
    </source>
</evidence>
<keyword evidence="2 5" id="KW-0812">Transmembrane</keyword>
<protein>
    <submittedName>
        <fullName evidence="6">Colicin V production protein</fullName>
    </submittedName>
</protein>
<dbReference type="Pfam" id="PF02674">
    <property type="entry name" value="Colicin_V"/>
    <property type="match status" value="1"/>
</dbReference>
<gene>
    <name evidence="6" type="primary">cvpA_1</name>
    <name evidence="6" type="ORF">NCTC5053_06149</name>
</gene>
<evidence type="ECO:0000256" key="3">
    <source>
        <dbReference type="ARBA" id="ARBA00022989"/>
    </source>
</evidence>
<dbReference type="PANTHER" id="PTHR36926:SF1">
    <property type="entry name" value="COLICIN V PRODUCTION PROTEIN"/>
    <property type="match status" value="1"/>
</dbReference>
<comment type="subcellular location">
    <subcellularLocation>
        <location evidence="1">Membrane</location>
        <topology evidence="1">Multi-pass membrane protein</topology>
    </subcellularLocation>
</comment>
<evidence type="ECO:0000313" key="6">
    <source>
        <dbReference type="EMBL" id="STV56867.1"/>
    </source>
</evidence>